<evidence type="ECO:0000313" key="3">
    <source>
        <dbReference type="Proteomes" id="UP000009309"/>
    </source>
</evidence>
<dbReference type="RefSeq" id="WP_009284832.1">
    <property type="nucleotide sequence ID" value="NZ_CAIT01000009.1"/>
</dbReference>
<dbReference type="OrthoDB" id="1114593at2"/>
<keyword evidence="3" id="KW-1185">Reference proteome</keyword>
<dbReference type="EMBL" id="CAIT01000009">
    <property type="protein sequence ID" value="CCH56267.1"/>
    <property type="molecule type" value="Genomic_DNA"/>
</dbReference>
<feature type="region of interest" description="Disordered" evidence="1">
    <location>
        <begin position="69"/>
        <end position="100"/>
    </location>
</feature>
<dbReference type="Proteomes" id="UP000009309">
    <property type="component" value="Unassembled WGS sequence"/>
</dbReference>
<name>I2GQT9_9BACT</name>
<proteinExistence type="predicted"/>
<reference evidence="2 3" key="1">
    <citation type="journal article" date="2012" name="J. Bacteriol.">
        <title>Genome Sequence of the Filamentous Bacterium Fibrisoma limi BUZ 3T.</title>
        <authorList>
            <person name="Filippini M."/>
            <person name="Qi W."/>
            <person name="Jaenicke S."/>
            <person name="Goesmann A."/>
            <person name="Smits T.H."/>
            <person name="Bagheri H.C."/>
        </authorList>
    </citation>
    <scope>NUCLEOTIDE SEQUENCE [LARGE SCALE GENOMIC DNA]</scope>
    <source>
        <strain evidence="3">BUZ 3T</strain>
    </source>
</reference>
<evidence type="ECO:0000313" key="2">
    <source>
        <dbReference type="EMBL" id="CCH56267.1"/>
    </source>
</evidence>
<dbReference type="AlphaFoldDB" id="I2GQT9"/>
<comment type="caution">
    <text evidence="2">The sequence shown here is derived from an EMBL/GenBank/DDBJ whole genome shotgun (WGS) entry which is preliminary data.</text>
</comment>
<dbReference type="STRING" id="1185876.BN8_05589"/>
<gene>
    <name evidence="2" type="ORF">BN8_05589</name>
</gene>
<evidence type="ECO:0000256" key="1">
    <source>
        <dbReference type="SAM" id="MobiDB-lite"/>
    </source>
</evidence>
<sequence length="254" mass="28987">MNTQPELIPGIHNFCDSWCQRCLFTSRCRSFQLQAEKPHQNSISTEESLIQQLTEALNLTKQYVEKIRQSGTPTGCPSSPDALEQEALQKRSDTSGELASKHPVAELANQYMRLSGDWLKDELNLLEQAGRQQIEQVNLGFHTQEEALVLLNSLKDAWEMIRWYRTLIPVKTVSALRAATDNTTDQPMYTYHLGKAKLVLVSIDRSLLAWQTILVHYPEKTDNLLDLLALLVRLRREMEATLPEARAFQRPGLD</sequence>
<organism evidence="2 3">
    <name type="scientific">Fibrisoma limi BUZ 3</name>
    <dbReference type="NCBI Taxonomy" id="1185876"/>
    <lineage>
        <taxon>Bacteria</taxon>
        <taxon>Pseudomonadati</taxon>
        <taxon>Bacteroidota</taxon>
        <taxon>Cytophagia</taxon>
        <taxon>Cytophagales</taxon>
        <taxon>Spirosomataceae</taxon>
        <taxon>Fibrisoma</taxon>
    </lineage>
</organism>
<protein>
    <submittedName>
        <fullName evidence="2">Uncharacterized protein</fullName>
    </submittedName>
</protein>
<dbReference type="eggNOG" id="ENOG5032RJ0">
    <property type="taxonomic scope" value="Bacteria"/>
</dbReference>
<feature type="compositionally biased region" description="Basic and acidic residues" evidence="1">
    <location>
        <begin position="87"/>
        <end position="100"/>
    </location>
</feature>
<accession>I2GQT9</accession>